<keyword evidence="1" id="KW-0732">Signal</keyword>
<accession>A0A410JY20</accession>
<sequence>MKKAALLTLAVVLAAGMAFAYGPGAKGGRGGFGGCGGAGYNTPCGGGPCGAPVADYQPVTEDAAKASVEKYVAENFKGFKIEKFDKFVMPRGESYQATVKDANGNTFYFHVRRDGSVFGPITAN</sequence>
<dbReference type="Proteomes" id="UP000287502">
    <property type="component" value="Chromosome"/>
</dbReference>
<feature type="chain" id="PRO_5019540463" evidence="1">
    <location>
        <begin position="21"/>
        <end position="124"/>
    </location>
</feature>
<evidence type="ECO:0000313" key="3">
    <source>
        <dbReference type="Proteomes" id="UP000287502"/>
    </source>
</evidence>
<name>A0A410JY20_9BACT</name>
<dbReference type="OrthoDB" id="9815255at2"/>
<organism evidence="2 3">
    <name type="scientific">Geovibrio thiophilus</name>
    <dbReference type="NCBI Taxonomy" id="139438"/>
    <lineage>
        <taxon>Bacteria</taxon>
        <taxon>Pseudomonadati</taxon>
        <taxon>Deferribacterota</taxon>
        <taxon>Deferribacteres</taxon>
        <taxon>Deferribacterales</taxon>
        <taxon>Geovibrionaceae</taxon>
        <taxon>Geovibrio</taxon>
    </lineage>
</organism>
<keyword evidence="3" id="KW-1185">Reference proteome</keyword>
<dbReference type="EMBL" id="CP035108">
    <property type="protein sequence ID" value="QAR32965.1"/>
    <property type="molecule type" value="Genomic_DNA"/>
</dbReference>
<evidence type="ECO:0000256" key="1">
    <source>
        <dbReference type="SAM" id="SignalP"/>
    </source>
</evidence>
<protein>
    <submittedName>
        <fullName evidence="2">PepSY domain-containing protein</fullName>
    </submittedName>
</protein>
<evidence type="ECO:0000313" key="2">
    <source>
        <dbReference type="EMBL" id="QAR32965.1"/>
    </source>
</evidence>
<dbReference type="AlphaFoldDB" id="A0A410JY20"/>
<proteinExistence type="predicted"/>
<gene>
    <name evidence="2" type="ORF">EP073_05945</name>
</gene>
<reference evidence="2 3" key="1">
    <citation type="submission" date="2019-01" db="EMBL/GenBank/DDBJ databases">
        <title>Geovibrio thiophilus DSM 11263, complete genome.</title>
        <authorList>
            <person name="Spring S."/>
            <person name="Bunk B."/>
            <person name="Sproer C."/>
        </authorList>
    </citation>
    <scope>NUCLEOTIDE SEQUENCE [LARGE SCALE GENOMIC DNA]</scope>
    <source>
        <strain evidence="2 3">DSM 11263</strain>
    </source>
</reference>
<dbReference type="RefSeq" id="WP_128466251.1">
    <property type="nucleotide sequence ID" value="NZ_CP035108.1"/>
</dbReference>
<dbReference type="KEGG" id="gtl:EP073_05945"/>
<feature type="signal peptide" evidence="1">
    <location>
        <begin position="1"/>
        <end position="20"/>
    </location>
</feature>